<gene>
    <name evidence="2" type="ORF">CIT31_25215</name>
</gene>
<proteinExistence type="predicted"/>
<evidence type="ECO:0000259" key="1">
    <source>
        <dbReference type="Pfam" id="PF22513"/>
    </source>
</evidence>
<dbReference type="EMBL" id="NPKH01000033">
    <property type="protein sequence ID" value="PAP92802.1"/>
    <property type="molecule type" value="Genomic_DNA"/>
</dbReference>
<dbReference type="SUPFAM" id="SSF47598">
    <property type="entry name" value="Ribbon-helix-helix"/>
    <property type="match status" value="1"/>
</dbReference>
<dbReference type="RefSeq" id="WP_029348087.1">
    <property type="nucleotide sequence ID" value="NZ_NPKH01000033.1"/>
</dbReference>
<organism evidence="2 3">
    <name type="scientific">Mesorhizobium wenxiniae</name>
    <dbReference type="NCBI Taxonomy" id="2014805"/>
    <lineage>
        <taxon>Bacteria</taxon>
        <taxon>Pseudomonadati</taxon>
        <taxon>Pseudomonadota</taxon>
        <taxon>Alphaproteobacteria</taxon>
        <taxon>Hyphomicrobiales</taxon>
        <taxon>Phyllobacteriaceae</taxon>
        <taxon>Mesorhizobium</taxon>
    </lineage>
</organism>
<accession>A0A271KAJ9</accession>
<dbReference type="InterPro" id="IPR013321">
    <property type="entry name" value="Arc_rbn_hlx_hlx"/>
</dbReference>
<dbReference type="GO" id="GO:0006355">
    <property type="term" value="P:regulation of DNA-templated transcription"/>
    <property type="evidence" value="ECO:0007669"/>
    <property type="project" value="InterPro"/>
</dbReference>
<protein>
    <recommendedName>
        <fullName evidence="1">Antitoxin FitA-like ribbon-helix-helix domain-containing protein</fullName>
    </recommendedName>
</protein>
<dbReference type="AlphaFoldDB" id="A0A271KAJ9"/>
<evidence type="ECO:0000313" key="2">
    <source>
        <dbReference type="EMBL" id="PAP92802.1"/>
    </source>
</evidence>
<dbReference type="Gene3D" id="1.10.1220.10">
    <property type="entry name" value="Met repressor-like"/>
    <property type="match status" value="1"/>
</dbReference>
<sequence>MSTITIRNLDESVKQVLRERAAARGVSMEQEARDALREVAIPKTKLENGAWRLKASREEILALGRKLERPFDLKALTDHMWDEGLL</sequence>
<dbReference type="Pfam" id="PF22513">
    <property type="entry name" value="FitA-like_RHH"/>
    <property type="match status" value="1"/>
</dbReference>
<feature type="domain" description="Antitoxin FitA-like ribbon-helix-helix" evidence="1">
    <location>
        <begin position="3"/>
        <end position="40"/>
    </location>
</feature>
<dbReference type="OrthoDB" id="2389872at2"/>
<keyword evidence="3" id="KW-1185">Reference proteome</keyword>
<evidence type="ECO:0000313" key="3">
    <source>
        <dbReference type="Proteomes" id="UP000215931"/>
    </source>
</evidence>
<dbReference type="Proteomes" id="UP000215931">
    <property type="component" value="Unassembled WGS sequence"/>
</dbReference>
<name>A0A271KAJ9_9HYPH</name>
<dbReference type="InterPro" id="IPR053853">
    <property type="entry name" value="FitA-like_RHH"/>
</dbReference>
<comment type="caution">
    <text evidence="2">The sequence shown here is derived from an EMBL/GenBank/DDBJ whole genome shotgun (WGS) entry which is preliminary data.</text>
</comment>
<reference evidence="2 3" key="1">
    <citation type="submission" date="2017-08" db="EMBL/GenBank/DDBJ databases">
        <title>Mesorhizobium wenxinae sp. nov., a novel rhizobial species isolated from root nodules of chickpea (Cicer arietinum L.).</title>
        <authorList>
            <person name="Zhang J."/>
        </authorList>
    </citation>
    <scope>NUCLEOTIDE SEQUENCE [LARGE SCALE GENOMIC DNA]</scope>
    <source>
        <strain evidence="3">WYCCWR 10019</strain>
    </source>
</reference>
<dbReference type="InterPro" id="IPR010985">
    <property type="entry name" value="Ribbon_hlx_hlx"/>
</dbReference>